<name>A0A7X1NNQ1_9MICC</name>
<sequence length="57" mass="5876">MKSFACGDVVPGCDARWTVESEDELLAGVRDHAAAVHGLADLPPAVVAAVRARTTTA</sequence>
<dbReference type="EMBL" id="VJXX01000001">
    <property type="protein sequence ID" value="MPY10192.1"/>
    <property type="molecule type" value="Genomic_DNA"/>
</dbReference>
<proteinExistence type="predicted"/>
<dbReference type="AlphaFoldDB" id="A0A7X1NNQ1"/>
<dbReference type="Proteomes" id="UP000326464">
    <property type="component" value="Unassembled WGS sequence"/>
</dbReference>
<keyword evidence="2" id="KW-1185">Reference proteome</keyword>
<evidence type="ECO:0000313" key="2">
    <source>
        <dbReference type="Proteomes" id="UP000326464"/>
    </source>
</evidence>
<organism evidence="1 2">
    <name type="scientific">Arthrobacter bussei</name>
    <dbReference type="NCBI Taxonomy" id="2594179"/>
    <lineage>
        <taxon>Bacteria</taxon>
        <taxon>Bacillati</taxon>
        <taxon>Actinomycetota</taxon>
        <taxon>Actinomycetes</taxon>
        <taxon>Micrococcales</taxon>
        <taxon>Micrococcaceae</taxon>
        <taxon>Arthrobacter</taxon>
    </lineage>
</organism>
<dbReference type="RefSeq" id="WP_152812901.1">
    <property type="nucleotide sequence ID" value="NZ_VJXX01000001.1"/>
</dbReference>
<dbReference type="Pfam" id="PF06348">
    <property type="entry name" value="DUF1059"/>
    <property type="match status" value="1"/>
</dbReference>
<dbReference type="InterPro" id="IPR009409">
    <property type="entry name" value="DUF1059"/>
</dbReference>
<reference evidence="2" key="1">
    <citation type="submission" date="2019-07" db="EMBL/GenBank/DDBJ databases">
        <title>Arthrobacter KR32 sp. nov., isolated from mountain cheese made of cows milk.</title>
        <authorList>
            <person name="Flegler A."/>
        </authorList>
    </citation>
    <scope>NUCLEOTIDE SEQUENCE [LARGE SCALE GENOMIC DNA]</scope>
    <source>
        <strain evidence="2">KR32</strain>
    </source>
</reference>
<comment type="caution">
    <text evidence="1">The sequence shown here is derived from an EMBL/GenBank/DDBJ whole genome shotgun (WGS) entry which is preliminary data.</text>
</comment>
<accession>A0A7X1NNQ1</accession>
<gene>
    <name evidence="1" type="ORF">FNH21_05570</name>
</gene>
<evidence type="ECO:0000313" key="1">
    <source>
        <dbReference type="EMBL" id="MPY10192.1"/>
    </source>
</evidence>
<protein>
    <submittedName>
        <fullName evidence="1">DUF1059 domain-containing protein</fullName>
    </submittedName>
</protein>
<dbReference type="OrthoDB" id="3213531at2"/>